<protein>
    <submittedName>
        <fullName evidence="1">14391_t:CDS:1</fullName>
    </submittedName>
</protein>
<dbReference type="EMBL" id="CAJVPU010000007">
    <property type="protein sequence ID" value="CAG8437656.1"/>
    <property type="molecule type" value="Genomic_DNA"/>
</dbReference>
<evidence type="ECO:0000313" key="1">
    <source>
        <dbReference type="EMBL" id="CAG8437656.1"/>
    </source>
</evidence>
<gene>
    <name evidence="1" type="ORF">DHETER_LOCUS26</name>
</gene>
<comment type="caution">
    <text evidence="1">The sequence shown here is derived from an EMBL/GenBank/DDBJ whole genome shotgun (WGS) entry which is preliminary data.</text>
</comment>
<sequence>LACTKKNIKDTKILATCEFSQHENSRNTKILATRKFSQHENSRNTKILATRNSHKMSSNLYKIEDNQSISCQQEGCDYKFRKPKNKHKSIMEHYFRRHKNIHKQLKFNTKPYSKPPLQEQKNLVFCATKSLQQQKNLENKKFDLENLNGEGHDLLIALGKTESFCFHYFVNRRYFNFKFLKIVEGYTLSFFLNNTLLDFTDEILDNFSYNFITFNNLEIFKIDDGFLLLNPNIKIVKIFYKNFLIFETNEFDTLFKN</sequence>
<reference evidence="1" key="1">
    <citation type="submission" date="2021-06" db="EMBL/GenBank/DDBJ databases">
        <authorList>
            <person name="Kallberg Y."/>
            <person name="Tangrot J."/>
            <person name="Rosling A."/>
        </authorList>
    </citation>
    <scope>NUCLEOTIDE SEQUENCE</scope>
    <source>
        <strain evidence="1">IL203A</strain>
    </source>
</reference>
<evidence type="ECO:0000313" key="2">
    <source>
        <dbReference type="Proteomes" id="UP000789702"/>
    </source>
</evidence>
<keyword evidence="2" id="KW-1185">Reference proteome</keyword>
<proteinExistence type="predicted"/>
<feature type="non-terminal residue" evidence="1">
    <location>
        <position position="1"/>
    </location>
</feature>
<accession>A0ACA9JV15</accession>
<dbReference type="Proteomes" id="UP000789702">
    <property type="component" value="Unassembled WGS sequence"/>
</dbReference>
<name>A0ACA9JV15_9GLOM</name>
<organism evidence="1 2">
    <name type="scientific">Dentiscutata heterogama</name>
    <dbReference type="NCBI Taxonomy" id="1316150"/>
    <lineage>
        <taxon>Eukaryota</taxon>
        <taxon>Fungi</taxon>
        <taxon>Fungi incertae sedis</taxon>
        <taxon>Mucoromycota</taxon>
        <taxon>Glomeromycotina</taxon>
        <taxon>Glomeromycetes</taxon>
        <taxon>Diversisporales</taxon>
        <taxon>Gigasporaceae</taxon>
        <taxon>Dentiscutata</taxon>
    </lineage>
</organism>